<keyword evidence="5 10" id="KW-0862">Zinc</keyword>
<dbReference type="PATRIC" id="fig|1264554.4.peg.257"/>
<evidence type="ECO:0000256" key="5">
    <source>
        <dbReference type="ARBA" id="ARBA00022833"/>
    </source>
</evidence>
<keyword evidence="8 10" id="KW-0234">DNA repair</keyword>
<dbReference type="CDD" id="cd00114">
    <property type="entry name" value="LIGANc"/>
    <property type="match status" value="1"/>
</dbReference>
<evidence type="ECO:0000313" key="14">
    <source>
        <dbReference type="Proteomes" id="UP000033750"/>
    </source>
</evidence>
<evidence type="ECO:0000256" key="3">
    <source>
        <dbReference type="ARBA" id="ARBA00022723"/>
    </source>
</evidence>
<comment type="similarity">
    <text evidence="10">Belongs to the NAD-dependent DNA ligase family. LigA subfamily.</text>
</comment>
<dbReference type="AlphaFoldDB" id="A0A0F5H199"/>
<dbReference type="InterPro" id="IPR001357">
    <property type="entry name" value="BRCT_dom"/>
</dbReference>
<sequence length="665" mass="76222">MLKASIEIKKHMLDLVQKINQWNKEYFLDNNPSVSDLVYDKALLELEELEKKYPLDINPNSPTQNVGGYLNNKFQKVLHDKEMLSLSKAYNYDEITKFIENIKKIVPIEKINFSLEPKIDGLSISLHYKNGYLIRALTRGDGKEGEDVTDNIKVIDSIPKIINYENSLEVRGEIFLSKENFKILNESFHKKGEKGFANPRNAASGTLRQLDNKVVLERNLSAFLYELVEPNKHNINTQKDAIKFIKELNLPVNNLFKVVEIEDLEEEINNFAEIKNNLAYDTDGLVIKLNNLTYWEKLGKTAKFPKHSIAFKYDVEQAISTILDIKATVGRTGKITYVANLTPVELNQTIVQNATLHNYNFIKLHNIDIGDEVIIIKAGEIIPKILDTVNKKSATNYHKVLFCPSCNYELKEIEGNVDQYCLNKFCEEKMINSLIHFCSRKALNIAGLGENTIREFFKNNILRNILDIFSLEEKKEIIQNLPNFGSLKYKNIIDSINERKKCKFSDILFALGIKHLGERASKILANNYNNFAELLNDKELEKITNLTNIGPKTIESLKNYINDDENKLFLLKLESYLNYFETNKMSLSNNLFNLSFAITGKLSKNRDYFQNLILSHGGKVSNSLSSKTSYLLAGEDAGSKLLKAKELKIKIINEEEFNLLISKEQ</sequence>
<dbReference type="HAMAP" id="MF_01588">
    <property type="entry name" value="DNA_ligase_A"/>
    <property type="match status" value="1"/>
</dbReference>
<evidence type="ECO:0000256" key="8">
    <source>
        <dbReference type="ARBA" id="ARBA00023204"/>
    </source>
</evidence>
<dbReference type="EC" id="6.5.1.2" evidence="10 11"/>
<reference evidence="13 14" key="1">
    <citation type="submission" date="2015-03" db="EMBL/GenBank/DDBJ databases">
        <title>Genome sequence of Mycoplasma meleagridis strain ATCC 25294.</title>
        <authorList>
            <person name="Yacoub E."/>
            <person name="Blanchard A."/>
            <person name="Sirand-Pugnet P."/>
            <person name="Mardassi B.B.A."/>
        </authorList>
    </citation>
    <scope>NUCLEOTIDE SEQUENCE [LARGE SCALE GENOMIC DNA]</scope>
    <source>
        <strain evidence="13 14">ATCC 25294</strain>
    </source>
</reference>
<dbReference type="PANTHER" id="PTHR23389">
    <property type="entry name" value="CHROMOSOME TRANSMISSION FIDELITY FACTOR 18"/>
    <property type="match status" value="1"/>
</dbReference>
<dbReference type="SUPFAM" id="SSF56091">
    <property type="entry name" value="DNA ligase/mRNA capping enzyme, catalytic domain"/>
    <property type="match status" value="1"/>
</dbReference>
<dbReference type="EMBL" id="JZXN01000011">
    <property type="protein sequence ID" value="KKB26988.1"/>
    <property type="molecule type" value="Genomic_DNA"/>
</dbReference>
<comment type="caution">
    <text evidence="13">The sequence shown here is derived from an EMBL/GenBank/DDBJ whole genome shotgun (WGS) entry which is preliminary data.</text>
</comment>
<dbReference type="GO" id="GO:0046872">
    <property type="term" value="F:metal ion binding"/>
    <property type="evidence" value="ECO:0007669"/>
    <property type="project" value="UniProtKB-KW"/>
</dbReference>
<dbReference type="CDD" id="cd17748">
    <property type="entry name" value="BRCT_DNA_ligase_like"/>
    <property type="match status" value="1"/>
</dbReference>
<dbReference type="SUPFAM" id="SSF47781">
    <property type="entry name" value="RuvA domain 2-like"/>
    <property type="match status" value="1"/>
</dbReference>
<dbReference type="GO" id="GO:0003911">
    <property type="term" value="F:DNA ligase (NAD+) activity"/>
    <property type="evidence" value="ECO:0007669"/>
    <property type="project" value="UniProtKB-UniRule"/>
</dbReference>
<evidence type="ECO:0000256" key="1">
    <source>
        <dbReference type="ARBA" id="ARBA00022598"/>
    </source>
</evidence>
<dbReference type="InterPro" id="IPR010994">
    <property type="entry name" value="RuvA_2-like"/>
</dbReference>
<feature type="binding site" evidence="10">
    <location>
        <position position="116"/>
    </location>
    <ligand>
        <name>NAD(+)</name>
        <dbReference type="ChEBI" id="CHEBI:57540"/>
    </ligand>
</feature>
<dbReference type="Gene3D" id="3.30.470.30">
    <property type="entry name" value="DNA ligase/mRNA capping enzyme"/>
    <property type="match status" value="1"/>
</dbReference>
<keyword evidence="2 10" id="KW-0235">DNA replication</keyword>
<name>A0A0F5H199_9BACT</name>
<dbReference type="Gene3D" id="2.40.50.140">
    <property type="entry name" value="Nucleic acid-binding proteins"/>
    <property type="match status" value="1"/>
</dbReference>
<evidence type="ECO:0000256" key="6">
    <source>
        <dbReference type="ARBA" id="ARBA00022842"/>
    </source>
</evidence>
<dbReference type="InterPro" id="IPR012340">
    <property type="entry name" value="NA-bd_OB-fold"/>
</dbReference>
<evidence type="ECO:0000256" key="10">
    <source>
        <dbReference type="HAMAP-Rule" id="MF_01588"/>
    </source>
</evidence>
<dbReference type="SMART" id="SM00532">
    <property type="entry name" value="LIGANc"/>
    <property type="match status" value="1"/>
</dbReference>
<dbReference type="InterPro" id="IPR004150">
    <property type="entry name" value="NAD_DNA_ligase_OB"/>
</dbReference>
<dbReference type="Gene3D" id="1.10.150.20">
    <property type="entry name" value="5' to 3' exonuclease, C-terminal subdomain"/>
    <property type="match status" value="2"/>
</dbReference>
<keyword evidence="6 10" id="KW-0460">Magnesium</keyword>
<dbReference type="InterPro" id="IPR036420">
    <property type="entry name" value="BRCT_dom_sf"/>
</dbReference>
<keyword evidence="14" id="KW-1185">Reference proteome</keyword>
<comment type="catalytic activity">
    <reaction evidence="9 10 11">
        <text>NAD(+) + (deoxyribonucleotide)n-3'-hydroxyl + 5'-phospho-(deoxyribonucleotide)m = (deoxyribonucleotide)n+m + AMP + beta-nicotinamide D-nucleotide.</text>
        <dbReference type="EC" id="6.5.1.2"/>
    </reaction>
</comment>
<dbReference type="InterPro" id="IPR013840">
    <property type="entry name" value="DNAligase_N"/>
</dbReference>
<gene>
    <name evidence="10 13" type="primary">ligA</name>
    <name evidence="13" type="ORF">MMELEA_03010</name>
</gene>
<evidence type="ECO:0000256" key="7">
    <source>
        <dbReference type="ARBA" id="ARBA00023027"/>
    </source>
</evidence>
<dbReference type="Gene3D" id="3.40.50.10190">
    <property type="entry name" value="BRCT domain"/>
    <property type="match status" value="1"/>
</dbReference>
<dbReference type="Gene3D" id="1.10.287.610">
    <property type="entry name" value="Helix hairpin bin"/>
    <property type="match status" value="1"/>
</dbReference>
<dbReference type="PROSITE" id="PS01055">
    <property type="entry name" value="DNA_LIGASE_N1"/>
    <property type="match status" value="1"/>
</dbReference>
<proteinExistence type="inferred from homology"/>
<dbReference type="SUPFAM" id="SSF50249">
    <property type="entry name" value="Nucleic acid-binding proteins"/>
    <property type="match status" value="1"/>
</dbReference>
<evidence type="ECO:0000259" key="12">
    <source>
        <dbReference type="PROSITE" id="PS50172"/>
    </source>
</evidence>
<feature type="binding site" evidence="10">
    <location>
        <position position="421"/>
    </location>
    <ligand>
        <name>Zn(2+)</name>
        <dbReference type="ChEBI" id="CHEBI:29105"/>
    </ligand>
</feature>
<dbReference type="PROSITE" id="PS01056">
    <property type="entry name" value="DNA_LIGASE_N2"/>
    <property type="match status" value="1"/>
</dbReference>
<feature type="binding site" evidence="10">
    <location>
        <position position="288"/>
    </location>
    <ligand>
        <name>NAD(+)</name>
        <dbReference type="ChEBI" id="CHEBI:57540"/>
    </ligand>
</feature>
<keyword evidence="7 10" id="KW-0520">NAD</keyword>
<evidence type="ECO:0000256" key="11">
    <source>
        <dbReference type="RuleBase" id="RU000618"/>
    </source>
</evidence>
<protein>
    <recommendedName>
        <fullName evidence="10 11">DNA ligase</fullName>
        <ecNumber evidence="10 11">6.5.1.2</ecNumber>
    </recommendedName>
    <alternativeName>
        <fullName evidence="10">Polydeoxyribonucleotide synthase [NAD(+)]</fullName>
    </alternativeName>
</protein>
<dbReference type="PROSITE" id="PS50172">
    <property type="entry name" value="BRCT"/>
    <property type="match status" value="1"/>
</dbReference>
<dbReference type="Pfam" id="PF01653">
    <property type="entry name" value="DNA_ligase_aden"/>
    <property type="match status" value="1"/>
</dbReference>
<dbReference type="SMART" id="SM00292">
    <property type="entry name" value="BRCT"/>
    <property type="match status" value="1"/>
</dbReference>
<dbReference type="GO" id="GO:0006281">
    <property type="term" value="P:DNA repair"/>
    <property type="evidence" value="ECO:0007669"/>
    <property type="project" value="UniProtKB-KW"/>
</dbReference>
<dbReference type="Proteomes" id="UP000033750">
    <property type="component" value="Unassembled WGS sequence"/>
</dbReference>
<accession>A0A0F5H199</accession>
<feature type="domain" description="BRCT" evidence="12">
    <location>
        <begin position="586"/>
        <end position="665"/>
    </location>
</feature>
<dbReference type="GO" id="GO:0005829">
    <property type="term" value="C:cytosol"/>
    <property type="evidence" value="ECO:0007669"/>
    <property type="project" value="TreeGrafter"/>
</dbReference>
<comment type="function">
    <text evidence="10">DNA ligase that catalyzes the formation of phosphodiester linkages between 5'-phosphoryl and 3'-hydroxyl groups in double-stranded DNA using NAD as a coenzyme and as the energy source for the reaction. It is essential for DNA replication and repair of damaged DNA.</text>
</comment>
<organism evidence="13 14">
    <name type="scientific">Mycoplasmopsis meleagridis ATCC 25294</name>
    <dbReference type="NCBI Taxonomy" id="1264554"/>
    <lineage>
        <taxon>Bacteria</taxon>
        <taxon>Bacillati</taxon>
        <taxon>Mycoplasmatota</taxon>
        <taxon>Mycoplasmoidales</taxon>
        <taxon>Metamycoplasmataceae</taxon>
        <taxon>Mycoplasmopsis</taxon>
    </lineage>
</organism>
<feature type="binding site" evidence="10">
    <location>
        <position position="312"/>
    </location>
    <ligand>
        <name>NAD(+)</name>
        <dbReference type="ChEBI" id="CHEBI:57540"/>
    </ligand>
</feature>
<dbReference type="PIRSF" id="PIRSF001604">
    <property type="entry name" value="LigA"/>
    <property type="match status" value="1"/>
</dbReference>
<keyword evidence="3 10" id="KW-0479">Metal-binding</keyword>
<comment type="cofactor">
    <cofactor evidence="10">
        <name>Mg(2+)</name>
        <dbReference type="ChEBI" id="CHEBI:18420"/>
    </cofactor>
    <cofactor evidence="10">
        <name>Mn(2+)</name>
        <dbReference type="ChEBI" id="CHEBI:29035"/>
    </cofactor>
</comment>
<feature type="binding site" evidence="10">
    <location>
        <position position="139"/>
    </location>
    <ligand>
        <name>NAD(+)</name>
        <dbReference type="ChEBI" id="CHEBI:57540"/>
    </ligand>
</feature>
<dbReference type="InterPro" id="IPR018239">
    <property type="entry name" value="DNA_ligase_AS"/>
</dbReference>
<feature type="binding site" evidence="10">
    <location>
        <position position="406"/>
    </location>
    <ligand>
        <name>Zn(2+)</name>
        <dbReference type="ChEBI" id="CHEBI:29105"/>
    </ligand>
</feature>
<feature type="binding site" evidence="10">
    <location>
        <position position="426"/>
    </location>
    <ligand>
        <name>Zn(2+)</name>
        <dbReference type="ChEBI" id="CHEBI:29105"/>
    </ligand>
</feature>
<keyword evidence="4 10" id="KW-0227">DNA damage</keyword>
<feature type="binding site" evidence="10">
    <location>
        <position position="173"/>
    </location>
    <ligand>
        <name>NAD(+)</name>
        <dbReference type="ChEBI" id="CHEBI:57540"/>
    </ligand>
</feature>
<feature type="active site" description="N6-AMP-lysine intermediate" evidence="10">
    <location>
        <position position="118"/>
    </location>
</feature>
<dbReference type="Pfam" id="PF00533">
    <property type="entry name" value="BRCT"/>
    <property type="match status" value="1"/>
</dbReference>
<dbReference type="Pfam" id="PF12826">
    <property type="entry name" value="HHH_2"/>
    <property type="match status" value="1"/>
</dbReference>
<dbReference type="InterPro" id="IPR041663">
    <property type="entry name" value="DisA/LigA_HHH"/>
</dbReference>
<feature type="binding site" evidence="10">
    <location>
        <begin position="36"/>
        <end position="40"/>
    </location>
    <ligand>
        <name>NAD(+)</name>
        <dbReference type="ChEBI" id="CHEBI:57540"/>
    </ligand>
</feature>
<dbReference type="NCBIfam" id="NF005932">
    <property type="entry name" value="PRK07956.1"/>
    <property type="match status" value="1"/>
</dbReference>
<feature type="binding site" evidence="10">
    <location>
        <position position="403"/>
    </location>
    <ligand>
        <name>Zn(2+)</name>
        <dbReference type="ChEBI" id="CHEBI:29105"/>
    </ligand>
</feature>
<dbReference type="RefSeq" id="WP_046096744.1">
    <property type="nucleotide sequence ID" value="NZ_JZXN01000011.1"/>
</dbReference>
<evidence type="ECO:0000256" key="4">
    <source>
        <dbReference type="ARBA" id="ARBA00022763"/>
    </source>
</evidence>
<dbReference type="NCBIfam" id="TIGR00575">
    <property type="entry name" value="dnlj"/>
    <property type="match status" value="1"/>
</dbReference>
<dbReference type="STRING" id="29561.MM26B8_02620"/>
<dbReference type="GO" id="GO:0006260">
    <property type="term" value="P:DNA replication"/>
    <property type="evidence" value="ECO:0007669"/>
    <property type="project" value="UniProtKB-KW"/>
</dbReference>
<keyword evidence="10" id="KW-0464">Manganese</keyword>
<dbReference type="Pfam" id="PF03120">
    <property type="entry name" value="OB_DNA_ligase"/>
    <property type="match status" value="1"/>
</dbReference>
<keyword evidence="1 10" id="KW-0436">Ligase</keyword>
<dbReference type="OrthoDB" id="9759736at2"/>
<feature type="binding site" evidence="10">
    <location>
        <begin position="85"/>
        <end position="86"/>
    </location>
    <ligand>
        <name>NAD(+)</name>
        <dbReference type="ChEBI" id="CHEBI:57540"/>
    </ligand>
</feature>
<dbReference type="InterPro" id="IPR013839">
    <property type="entry name" value="DNAligase_adenylation"/>
</dbReference>
<evidence type="ECO:0000313" key="13">
    <source>
        <dbReference type="EMBL" id="KKB26988.1"/>
    </source>
</evidence>
<evidence type="ECO:0000256" key="2">
    <source>
        <dbReference type="ARBA" id="ARBA00022705"/>
    </source>
</evidence>
<dbReference type="InterPro" id="IPR001679">
    <property type="entry name" value="DNA_ligase"/>
</dbReference>
<dbReference type="SUPFAM" id="SSF52113">
    <property type="entry name" value="BRCT domain"/>
    <property type="match status" value="1"/>
</dbReference>
<evidence type="ECO:0000256" key="9">
    <source>
        <dbReference type="ARBA" id="ARBA00034005"/>
    </source>
</evidence>
<dbReference type="InterPro" id="IPR033136">
    <property type="entry name" value="DNA_ligase_CS"/>
</dbReference>
<dbReference type="PANTHER" id="PTHR23389:SF9">
    <property type="entry name" value="DNA LIGASE"/>
    <property type="match status" value="1"/>
</dbReference>